<evidence type="ECO:0000259" key="1">
    <source>
        <dbReference type="Pfam" id="PF01593"/>
    </source>
</evidence>
<dbReference type="GO" id="GO:0016491">
    <property type="term" value="F:oxidoreductase activity"/>
    <property type="evidence" value="ECO:0007669"/>
    <property type="project" value="InterPro"/>
</dbReference>
<dbReference type="PROSITE" id="PS51318">
    <property type="entry name" value="TAT"/>
    <property type="match status" value="1"/>
</dbReference>
<organism evidence="2 3">
    <name type="scientific">Sphingomonas yantingensis</name>
    <dbReference type="NCBI Taxonomy" id="1241761"/>
    <lineage>
        <taxon>Bacteria</taxon>
        <taxon>Pseudomonadati</taxon>
        <taxon>Pseudomonadota</taxon>
        <taxon>Alphaproteobacteria</taxon>
        <taxon>Sphingomonadales</taxon>
        <taxon>Sphingomonadaceae</taxon>
        <taxon>Sphingomonas</taxon>
    </lineage>
</organism>
<accession>A0A7W9AR20</accession>
<keyword evidence="3" id="KW-1185">Reference proteome</keyword>
<dbReference type="EMBL" id="JACIJJ010000003">
    <property type="protein sequence ID" value="MBB5699039.1"/>
    <property type="molecule type" value="Genomic_DNA"/>
</dbReference>
<sequence length="534" mass="57180">MKADRRAALLGLGAGAAALAGGGAALAFREPPLPPGPLAGADLARGHRLRQGRFPAPSREEHVGLVIAGGGISGLSAGWTLAEAGFDDFALLELEDDAGGNARSGRNAVSAYPLGAHYLPIPNREATALRRMLRRMGMIVGEANGVPVYDPMQLCADLQERLLWRGRWQEGLVPRTGLTAKDKADLAAFDAEMARARAAIGSDGRPAFATPTAYSSADPAWRALDRQTFAGWLDARGLTSPVLRAHVRYSMRDDYGTEPEHVSAWAGVHYWAGRRGFAAPDVADNVLTWPGGNGHLAGLMAKRLGDRVRPGRIVHAVSRTDSGVAIDSFDVARGETVRTHAHAAILAMPLFVTARLVPEIDAKPCTYAPWIVANVTVAQPPRGTGVPLAWDNVSTTSESLGYVVATHQDASALAGATVLTWYLPLSTMAPASARRLMLERPADEWKRIVRDDLLAMHPDLDIGEIALWRWGHAMIRPTPGYVWGAAPRHRVEPPLFLGHSDLSGLSLFEEAHFHGTQAAEAAMTTLGHAHETLI</sequence>
<comment type="caution">
    <text evidence="2">The sequence shown here is derived from an EMBL/GenBank/DDBJ whole genome shotgun (WGS) entry which is preliminary data.</text>
</comment>
<dbReference type="RefSeq" id="WP_184028581.1">
    <property type="nucleotide sequence ID" value="NZ_JACIJJ010000003.1"/>
</dbReference>
<gene>
    <name evidence="2" type="ORF">FHR19_002394</name>
</gene>
<evidence type="ECO:0000313" key="3">
    <source>
        <dbReference type="Proteomes" id="UP000557739"/>
    </source>
</evidence>
<reference evidence="2 3" key="1">
    <citation type="submission" date="2020-08" db="EMBL/GenBank/DDBJ databases">
        <title>Genomic Encyclopedia of Type Strains, Phase IV (KMG-IV): sequencing the most valuable type-strain genomes for metagenomic binning, comparative biology and taxonomic classification.</title>
        <authorList>
            <person name="Goeker M."/>
        </authorList>
    </citation>
    <scope>NUCLEOTIDE SEQUENCE [LARGE SCALE GENOMIC DNA]</scope>
    <source>
        <strain evidence="2 3">DSM 27244</strain>
    </source>
</reference>
<feature type="domain" description="Amine oxidase" evidence="1">
    <location>
        <begin position="72"/>
        <end position="521"/>
    </location>
</feature>
<dbReference type="SUPFAM" id="SSF51905">
    <property type="entry name" value="FAD/NAD(P)-binding domain"/>
    <property type="match status" value="1"/>
</dbReference>
<dbReference type="AlphaFoldDB" id="A0A7W9AR20"/>
<dbReference type="InterPro" id="IPR050464">
    <property type="entry name" value="Zeta_carotene_desat/Oxidored"/>
</dbReference>
<evidence type="ECO:0000313" key="2">
    <source>
        <dbReference type="EMBL" id="MBB5699039.1"/>
    </source>
</evidence>
<dbReference type="InterPro" id="IPR002937">
    <property type="entry name" value="Amino_oxidase"/>
</dbReference>
<dbReference type="PANTHER" id="PTHR42923:SF39">
    <property type="entry name" value="AMINO OXIDASE"/>
    <property type="match status" value="1"/>
</dbReference>
<dbReference type="Pfam" id="PF01593">
    <property type="entry name" value="Amino_oxidase"/>
    <property type="match status" value="1"/>
</dbReference>
<dbReference type="Gene3D" id="3.50.50.60">
    <property type="entry name" value="FAD/NAD(P)-binding domain"/>
    <property type="match status" value="1"/>
</dbReference>
<dbReference type="InterPro" id="IPR006311">
    <property type="entry name" value="TAT_signal"/>
</dbReference>
<proteinExistence type="predicted"/>
<dbReference type="PANTHER" id="PTHR42923">
    <property type="entry name" value="PROTOPORPHYRINOGEN OXIDASE"/>
    <property type="match status" value="1"/>
</dbReference>
<protein>
    <recommendedName>
        <fullName evidence="1">Amine oxidase domain-containing protein</fullName>
    </recommendedName>
</protein>
<dbReference type="InterPro" id="IPR036188">
    <property type="entry name" value="FAD/NAD-bd_sf"/>
</dbReference>
<dbReference type="Proteomes" id="UP000557739">
    <property type="component" value="Unassembled WGS sequence"/>
</dbReference>
<name>A0A7W9AR20_9SPHN</name>